<dbReference type="AlphaFoldDB" id="A0A3B1D467"/>
<gene>
    <name evidence="2" type="ORF">MNBD_UNCLBAC01-1654</name>
</gene>
<evidence type="ECO:0000256" key="1">
    <source>
        <dbReference type="ARBA" id="ARBA00022649"/>
    </source>
</evidence>
<dbReference type="Pfam" id="PF05016">
    <property type="entry name" value="ParE_toxin"/>
    <property type="match status" value="1"/>
</dbReference>
<organism evidence="2">
    <name type="scientific">hydrothermal vent metagenome</name>
    <dbReference type="NCBI Taxonomy" id="652676"/>
    <lineage>
        <taxon>unclassified sequences</taxon>
        <taxon>metagenomes</taxon>
        <taxon>ecological metagenomes</taxon>
    </lineage>
</organism>
<evidence type="ECO:0000313" key="2">
    <source>
        <dbReference type="EMBL" id="VAX37656.1"/>
    </source>
</evidence>
<dbReference type="Gene3D" id="3.30.2310.20">
    <property type="entry name" value="RelE-like"/>
    <property type="match status" value="1"/>
</dbReference>
<dbReference type="InterPro" id="IPR035093">
    <property type="entry name" value="RelE/ParE_toxin_dom_sf"/>
</dbReference>
<accession>A0A3B1D467</accession>
<protein>
    <recommendedName>
        <fullName evidence="3">RelE/StbE replicon stabilization toxin</fullName>
    </recommendedName>
</protein>
<keyword evidence="1" id="KW-1277">Toxin-antitoxin system</keyword>
<dbReference type="PANTHER" id="PTHR35601:SF1">
    <property type="entry name" value="TOXIN RELE"/>
    <property type="match status" value="1"/>
</dbReference>
<evidence type="ECO:0008006" key="3">
    <source>
        <dbReference type="Google" id="ProtNLM"/>
    </source>
</evidence>
<reference evidence="2" key="1">
    <citation type="submission" date="2018-06" db="EMBL/GenBank/DDBJ databases">
        <authorList>
            <person name="Zhirakovskaya E."/>
        </authorList>
    </citation>
    <scope>NUCLEOTIDE SEQUENCE</scope>
</reference>
<dbReference type="InterPro" id="IPR007712">
    <property type="entry name" value="RelE/ParE_toxin"/>
</dbReference>
<dbReference type="NCBIfam" id="TIGR02385">
    <property type="entry name" value="RelE_StbE"/>
    <property type="match status" value="1"/>
</dbReference>
<proteinExistence type="predicted"/>
<dbReference type="PANTHER" id="PTHR35601">
    <property type="entry name" value="TOXIN RELE"/>
    <property type="match status" value="1"/>
</dbReference>
<name>A0A3B1D467_9ZZZZ</name>
<dbReference type="SUPFAM" id="SSF143011">
    <property type="entry name" value="RelE-like"/>
    <property type="match status" value="1"/>
</dbReference>
<dbReference type="EMBL" id="UOGJ01000133">
    <property type="protein sequence ID" value="VAX37656.1"/>
    <property type="molecule type" value="Genomic_DNA"/>
</dbReference>
<sequence>MTYDILWADAKAQKSFEKWTSVVKPRVIKSIKELLNNPRPSGVKKMQGKLQGAWRIRIGDYRLIYDIDDKAKKIILLEFGHRKNIYR</sequence>